<dbReference type="InterPro" id="IPR036875">
    <property type="entry name" value="Znf_CCHC_sf"/>
</dbReference>
<evidence type="ECO:0000259" key="3">
    <source>
        <dbReference type="PROSITE" id="PS50158"/>
    </source>
</evidence>
<gene>
    <name evidence="4" type="ORF">HAX54_001885</name>
</gene>
<protein>
    <recommendedName>
        <fullName evidence="3">CCHC-type domain-containing protein</fullName>
    </recommendedName>
</protein>
<feature type="non-terminal residue" evidence="4">
    <location>
        <position position="1"/>
    </location>
</feature>
<keyword evidence="1" id="KW-0863">Zinc-finger</keyword>
<evidence type="ECO:0000256" key="1">
    <source>
        <dbReference type="PROSITE-ProRule" id="PRU00047"/>
    </source>
</evidence>
<dbReference type="PROSITE" id="PS50158">
    <property type="entry name" value="ZF_CCHC"/>
    <property type="match status" value="1"/>
</dbReference>
<sequence>FRSESSKAKDNARRPGAAKTERGEKDKGKFASNRGHDGKGDGNQSSNLRKDYEERKKGGNNRDSCYLCNDSSHIYRNCPKLGKLAAMMTADNEVAQTCPPSTAETSGQKEQGGGAAR</sequence>
<keyword evidence="5" id="KW-1185">Reference proteome</keyword>
<feature type="region of interest" description="Disordered" evidence="2">
    <location>
        <begin position="94"/>
        <end position="117"/>
    </location>
</feature>
<evidence type="ECO:0000313" key="5">
    <source>
        <dbReference type="Proteomes" id="UP000823775"/>
    </source>
</evidence>
<dbReference type="InterPro" id="IPR001878">
    <property type="entry name" value="Znf_CCHC"/>
</dbReference>
<keyword evidence="1" id="KW-0479">Metal-binding</keyword>
<accession>A0ABS8Y706</accession>
<comment type="caution">
    <text evidence="4">The sequence shown here is derived from an EMBL/GenBank/DDBJ whole genome shotgun (WGS) entry which is preliminary data.</text>
</comment>
<feature type="compositionally biased region" description="Basic and acidic residues" evidence="2">
    <location>
        <begin position="48"/>
        <end position="57"/>
    </location>
</feature>
<feature type="compositionally biased region" description="Polar residues" evidence="2">
    <location>
        <begin position="94"/>
        <end position="109"/>
    </location>
</feature>
<dbReference type="Proteomes" id="UP000823775">
    <property type="component" value="Unassembled WGS sequence"/>
</dbReference>
<dbReference type="EMBL" id="JACEIK010107980">
    <property type="protein sequence ID" value="MCE5167433.1"/>
    <property type="molecule type" value="Genomic_DNA"/>
</dbReference>
<feature type="compositionally biased region" description="Basic and acidic residues" evidence="2">
    <location>
        <begin position="1"/>
        <end position="40"/>
    </location>
</feature>
<reference evidence="4 5" key="1">
    <citation type="journal article" date="2021" name="BMC Genomics">
        <title>Datura genome reveals duplications of psychoactive alkaloid biosynthetic genes and high mutation rate following tissue culture.</title>
        <authorList>
            <person name="Rajewski A."/>
            <person name="Carter-House D."/>
            <person name="Stajich J."/>
            <person name="Litt A."/>
        </authorList>
    </citation>
    <scope>NUCLEOTIDE SEQUENCE [LARGE SCALE GENOMIC DNA]</scope>
    <source>
        <strain evidence="4">AR-01</strain>
    </source>
</reference>
<feature type="non-terminal residue" evidence="4">
    <location>
        <position position="117"/>
    </location>
</feature>
<keyword evidence="1" id="KW-0862">Zinc</keyword>
<dbReference type="SUPFAM" id="SSF57756">
    <property type="entry name" value="Retrovirus zinc finger-like domains"/>
    <property type="match status" value="1"/>
</dbReference>
<organism evidence="4 5">
    <name type="scientific">Datura stramonium</name>
    <name type="common">Jimsonweed</name>
    <name type="synonym">Common thornapple</name>
    <dbReference type="NCBI Taxonomy" id="4076"/>
    <lineage>
        <taxon>Eukaryota</taxon>
        <taxon>Viridiplantae</taxon>
        <taxon>Streptophyta</taxon>
        <taxon>Embryophyta</taxon>
        <taxon>Tracheophyta</taxon>
        <taxon>Spermatophyta</taxon>
        <taxon>Magnoliopsida</taxon>
        <taxon>eudicotyledons</taxon>
        <taxon>Gunneridae</taxon>
        <taxon>Pentapetalae</taxon>
        <taxon>asterids</taxon>
        <taxon>lamiids</taxon>
        <taxon>Solanales</taxon>
        <taxon>Solanaceae</taxon>
        <taxon>Solanoideae</taxon>
        <taxon>Datureae</taxon>
        <taxon>Datura</taxon>
    </lineage>
</organism>
<evidence type="ECO:0000313" key="4">
    <source>
        <dbReference type="EMBL" id="MCE5167433.1"/>
    </source>
</evidence>
<proteinExistence type="predicted"/>
<name>A0ABS8Y706_DATST</name>
<evidence type="ECO:0000256" key="2">
    <source>
        <dbReference type="SAM" id="MobiDB-lite"/>
    </source>
</evidence>
<feature type="domain" description="CCHC-type" evidence="3">
    <location>
        <begin position="65"/>
        <end position="80"/>
    </location>
</feature>
<feature type="region of interest" description="Disordered" evidence="2">
    <location>
        <begin position="1"/>
        <end position="64"/>
    </location>
</feature>